<dbReference type="VEuPathDB" id="FungiDB:RhiirA1_484238"/>
<keyword evidence="1" id="KW-1133">Transmembrane helix</keyword>
<comment type="caution">
    <text evidence="2">The sequence shown here is derived from an EMBL/GenBank/DDBJ whole genome shotgun (WGS) entry which is preliminary data.</text>
</comment>
<evidence type="ECO:0000256" key="1">
    <source>
        <dbReference type="SAM" id="Phobius"/>
    </source>
</evidence>
<accession>A0A2N0QJK7</accession>
<evidence type="ECO:0000313" key="2">
    <source>
        <dbReference type="EMBL" id="PKC51224.1"/>
    </source>
</evidence>
<keyword evidence="1" id="KW-0812">Transmembrane</keyword>
<feature type="non-terminal residue" evidence="2">
    <location>
        <position position="83"/>
    </location>
</feature>
<dbReference type="Proteomes" id="UP000232688">
    <property type="component" value="Unassembled WGS sequence"/>
</dbReference>
<keyword evidence="1" id="KW-0472">Membrane</keyword>
<name>A0A2N0QJK7_9GLOM</name>
<reference evidence="2 3" key="2">
    <citation type="submission" date="2017-10" db="EMBL/GenBank/DDBJ databases">
        <title>Genome analyses suggest a sexual origin of heterokaryosis in a supposedly ancient asexual fungus.</title>
        <authorList>
            <person name="Corradi N."/>
            <person name="Sedzielewska K."/>
            <person name="Noel J."/>
            <person name="Charron P."/>
            <person name="Farinelli L."/>
            <person name="Marton T."/>
            <person name="Kruger M."/>
            <person name="Pelin A."/>
            <person name="Brachmann A."/>
            <person name="Corradi N."/>
        </authorList>
    </citation>
    <scope>NUCLEOTIDE SEQUENCE [LARGE SCALE GENOMIC DNA]</scope>
    <source>
        <strain evidence="2 3">A1</strain>
    </source>
</reference>
<organism evidence="2 3">
    <name type="scientific">Rhizophagus irregularis</name>
    <dbReference type="NCBI Taxonomy" id="588596"/>
    <lineage>
        <taxon>Eukaryota</taxon>
        <taxon>Fungi</taxon>
        <taxon>Fungi incertae sedis</taxon>
        <taxon>Mucoromycota</taxon>
        <taxon>Glomeromycotina</taxon>
        <taxon>Glomeromycetes</taxon>
        <taxon>Glomerales</taxon>
        <taxon>Glomeraceae</taxon>
        <taxon>Rhizophagus</taxon>
    </lineage>
</organism>
<feature type="transmembrane region" description="Helical" evidence="1">
    <location>
        <begin position="39"/>
        <end position="61"/>
    </location>
</feature>
<gene>
    <name evidence="2" type="ORF">RhiirA1_484238</name>
</gene>
<sequence length="83" mass="9505">MGVVIESIILEPKFTKEESSKVIIEDEELELKKIKRKTLIGQVTLGILIVALWEILTRIGVMDSYYWSSPQIILQTSWVAITE</sequence>
<evidence type="ECO:0000313" key="3">
    <source>
        <dbReference type="Proteomes" id="UP000232688"/>
    </source>
</evidence>
<reference evidence="2 3" key="1">
    <citation type="submission" date="2017-10" db="EMBL/GenBank/DDBJ databases">
        <title>Extensive intraspecific genome diversity in a model arbuscular mycorrhizal fungus.</title>
        <authorList>
            <person name="Chen E.C.H."/>
            <person name="Morin E."/>
            <person name="Baudet D."/>
            <person name="Noel J."/>
            <person name="Ndikumana S."/>
            <person name="Charron P."/>
            <person name="St-Onge C."/>
            <person name="Giorgi J."/>
            <person name="Grigoriev I.V."/>
            <person name="Roux C."/>
            <person name="Martin F.M."/>
            <person name="Corradi N."/>
        </authorList>
    </citation>
    <scope>NUCLEOTIDE SEQUENCE [LARGE SCALE GENOMIC DNA]</scope>
    <source>
        <strain evidence="2 3">A1</strain>
    </source>
</reference>
<proteinExistence type="predicted"/>
<protein>
    <submittedName>
        <fullName evidence="2">Uncharacterized protein</fullName>
    </submittedName>
</protein>
<dbReference type="EMBL" id="LLXH01008069">
    <property type="protein sequence ID" value="PKC51224.1"/>
    <property type="molecule type" value="Genomic_DNA"/>
</dbReference>
<dbReference type="AlphaFoldDB" id="A0A2N0QJK7"/>